<dbReference type="Proteomes" id="UP000014923">
    <property type="component" value="Unassembled WGS sequence"/>
</dbReference>
<organism evidence="7 8">
    <name type="scientific">Thermobrachium celere DSM 8682</name>
    <dbReference type="NCBI Taxonomy" id="941824"/>
    <lineage>
        <taxon>Bacteria</taxon>
        <taxon>Bacillati</taxon>
        <taxon>Bacillota</taxon>
        <taxon>Clostridia</taxon>
        <taxon>Eubacteriales</taxon>
        <taxon>Clostridiaceae</taxon>
        <taxon>Thermobrachium</taxon>
    </lineage>
</organism>
<keyword evidence="2" id="KW-1003">Cell membrane</keyword>
<evidence type="ECO:0000256" key="3">
    <source>
        <dbReference type="ARBA" id="ARBA00022692"/>
    </source>
</evidence>
<feature type="transmembrane region" description="Helical" evidence="6">
    <location>
        <begin position="243"/>
        <end position="259"/>
    </location>
</feature>
<feature type="transmembrane region" description="Helical" evidence="6">
    <location>
        <begin position="120"/>
        <end position="140"/>
    </location>
</feature>
<evidence type="ECO:0000313" key="7">
    <source>
        <dbReference type="EMBL" id="CDF57488.1"/>
    </source>
</evidence>
<feature type="transmembrane region" description="Helical" evidence="6">
    <location>
        <begin position="94"/>
        <end position="114"/>
    </location>
</feature>
<dbReference type="OrthoDB" id="8585740at2"/>
<evidence type="ECO:0000256" key="5">
    <source>
        <dbReference type="ARBA" id="ARBA00023136"/>
    </source>
</evidence>
<dbReference type="InterPro" id="IPR003339">
    <property type="entry name" value="ABC/ECF_trnsptr_transmembrane"/>
</dbReference>
<evidence type="ECO:0000256" key="1">
    <source>
        <dbReference type="ARBA" id="ARBA00004141"/>
    </source>
</evidence>
<dbReference type="Pfam" id="PF02361">
    <property type="entry name" value="CbiQ"/>
    <property type="match status" value="1"/>
</dbReference>
<keyword evidence="8" id="KW-1185">Reference proteome</keyword>
<dbReference type="RefSeq" id="WP_018660685.1">
    <property type="nucleotide sequence ID" value="NZ_HF952018.1"/>
</dbReference>
<evidence type="ECO:0008006" key="9">
    <source>
        <dbReference type="Google" id="ProtNLM"/>
    </source>
</evidence>
<comment type="subcellular location">
    <subcellularLocation>
        <location evidence="1">Membrane</location>
        <topology evidence="1">Multi-pass membrane protein</topology>
    </subcellularLocation>
</comment>
<dbReference type="PANTHER" id="PTHR34857:SF2">
    <property type="entry name" value="SLL0384 PROTEIN"/>
    <property type="match status" value="1"/>
</dbReference>
<reference evidence="7" key="1">
    <citation type="submission" date="2013-03" db="EMBL/GenBank/DDBJ databases">
        <title>Draft genome sequence of the hydrogen-ethanol-producing anaerobic alkalithermophilic Caloramator celere.</title>
        <authorList>
            <person name="Ciranna A."/>
            <person name="Larjo A."/>
            <person name="Kivisto A."/>
            <person name="Santala V."/>
            <person name="Roos C."/>
            <person name="Karp M."/>
        </authorList>
    </citation>
    <scope>NUCLEOTIDE SEQUENCE [LARGE SCALE GENOMIC DNA]</scope>
    <source>
        <strain evidence="7">DSM 8682</strain>
    </source>
</reference>
<dbReference type="EMBL" id="CAVN010000088">
    <property type="protein sequence ID" value="CDF57488.1"/>
    <property type="molecule type" value="Genomic_DNA"/>
</dbReference>
<dbReference type="PANTHER" id="PTHR34857">
    <property type="entry name" value="SLL0384 PROTEIN"/>
    <property type="match status" value="1"/>
</dbReference>
<dbReference type="GO" id="GO:0005886">
    <property type="term" value="C:plasma membrane"/>
    <property type="evidence" value="ECO:0007669"/>
    <property type="project" value="UniProtKB-ARBA"/>
</dbReference>
<name>R7RQC7_9CLOT</name>
<evidence type="ECO:0000256" key="4">
    <source>
        <dbReference type="ARBA" id="ARBA00022989"/>
    </source>
</evidence>
<dbReference type="AlphaFoldDB" id="R7RQC7"/>
<keyword evidence="3 6" id="KW-0812">Transmembrane</keyword>
<comment type="caution">
    <text evidence="7">The sequence shown here is derived from an EMBL/GenBank/DDBJ whole genome shotgun (WGS) entry which is preliminary data.</text>
</comment>
<keyword evidence="5 6" id="KW-0472">Membrane</keyword>
<evidence type="ECO:0000313" key="8">
    <source>
        <dbReference type="Proteomes" id="UP000014923"/>
    </source>
</evidence>
<feature type="transmembrane region" description="Helical" evidence="6">
    <location>
        <begin position="70"/>
        <end position="87"/>
    </location>
</feature>
<evidence type="ECO:0000256" key="6">
    <source>
        <dbReference type="SAM" id="Phobius"/>
    </source>
</evidence>
<dbReference type="eggNOG" id="COG0619">
    <property type="taxonomic scope" value="Bacteria"/>
</dbReference>
<protein>
    <recommendedName>
        <fullName evidence="9">Transmembrane component NikQ of energizing module of nickel ECF transporter</fullName>
    </recommendedName>
</protein>
<dbReference type="InterPro" id="IPR051611">
    <property type="entry name" value="ECF_transporter_component"/>
</dbReference>
<accession>R7RQC7</accession>
<evidence type="ECO:0000256" key="2">
    <source>
        <dbReference type="ARBA" id="ARBA00022475"/>
    </source>
</evidence>
<dbReference type="CDD" id="cd16914">
    <property type="entry name" value="EcfT"/>
    <property type="match status" value="1"/>
</dbReference>
<proteinExistence type="predicted"/>
<sequence>MDWLKEKDEFELKIRNESFIEKTISSLLSLVSNIRRLDSRDRGIYRIHEAFKLYFTLVNIILLSLSFNKFYIMLNAAYVILLIIPLEDKDVLRILNISLVAFVVSSLIIGPSWFWGNKNAMLVIVKITISVSLTMIMSITSNWHNIISAFRLIKVPNIVLFIFDSAIRFIYLLSERAYAILCSLKLRSVGYIKKPYRTLAQIMYNLFVTSIDMSFKMDEALECRCFSGEFKYKIYKRIGKSEILYSIINIIIILGFFILR</sequence>
<dbReference type="HOGENOM" id="CLU_056469_3_1_9"/>
<gene>
    <name evidence="7" type="ORF">TCEL_01402</name>
</gene>
<keyword evidence="4 6" id="KW-1133">Transmembrane helix</keyword>